<keyword evidence="4" id="KW-0963">Cytoplasm</keyword>
<keyword evidence="5" id="KW-0597">Phosphoprotein</keyword>
<evidence type="ECO:0000256" key="4">
    <source>
        <dbReference type="ARBA" id="ARBA00022490"/>
    </source>
</evidence>
<evidence type="ECO:0000256" key="6">
    <source>
        <dbReference type="ARBA" id="ARBA00023212"/>
    </source>
</evidence>
<comment type="similarity">
    <text evidence="3">Belongs to the SPATA6 family.</text>
</comment>
<evidence type="ECO:0000256" key="5">
    <source>
        <dbReference type="ARBA" id="ARBA00022553"/>
    </source>
</evidence>
<name>A0A151WFB5_9HYME</name>
<comment type="similarity">
    <text evidence="8">Belongs to the CFAP144 family.</text>
</comment>
<dbReference type="Pfam" id="PF14909">
    <property type="entry name" value="SPATA6"/>
    <property type="match status" value="1"/>
</dbReference>
<evidence type="ECO:0000256" key="3">
    <source>
        <dbReference type="ARBA" id="ARBA00006215"/>
    </source>
</evidence>
<feature type="domain" description="Spermatogenesis-associated protein 6 N-terminal" evidence="9">
    <location>
        <begin position="137"/>
        <end position="275"/>
    </location>
</feature>
<dbReference type="GO" id="GO:0005856">
    <property type="term" value="C:cytoskeleton"/>
    <property type="evidence" value="ECO:0007669"/>
    <property type="project" value="UniProtKB-SubCell"/>
</dbReference>
<evidence type="ECO:0000256" key="8">
    <source>
        <dbReference type="ARBA" id="ARBA00034777"/>
    </source>
</evidence>
<evidence type="ECO:0000313" key="11">
    <source>
        <dbReference type="Proteomes" id="UP000075809"/>
    </source>
</evidence>
<dbReference type="GO" id="GO:0007283">
    <property type="term" value="P:spermatogenesis"/>
    <property type="evidence" value="ECO:0007669"/>
    <property type="project" value="InterPro"/>
</dbReference>
<accession>A0A151WFB5</accession>
<dbReference type="EMBL" id="KQ983219">
    <property type="protein sequence ID" value="KYQ46539.1"/>
    <property type="molecule type" value="Genomic_DNA"/>
</dbReference>
<keyword evidence="7" id="KW-0966">Cell projection</keyword>
<evidence type="ECO:0000256" key="7">
    <source>
        <dbReference type="ARBA" id="ARBA00023273"/>
    </source>
</evidence>
<sequence length="518" mass="60195">MATNLLINPVKLRFYLERYRKENKLTNVQETFVPTTYIKSLTGKFYAKHDVFSLSDVREDDINLIKRQMEMIPKDIYSFKPPTVNMEYGWFTASLIPISKDPRLRFSRKQSDFVTNELLRRKLQRGLSEKRFSGVPQLKKVTCPGVWLCPNGKVVLRINALDSCAESHAISPILPLLFHEKFTFDKIFVGIISLTELQNTLEQEFLYAELIQWAIPASRGITLATFETNLAELLYPAPCFKGLLAGVDVDLLMEPTKCFPGIIAPKIEVSTKTVIEEILEFYDTSKCYVINPKMISKQTTCGQKKRPIKGIIRQRRVCHAKYKPRSQSCRPFRQRSSDSHQCPSYTTNYQAGSQSDQCYHSIRRNSMCTCQPDFPKLAGSTIIRDNTHVTDNCPVCFKYNYYFPKYNDCDIIKKYVDTKQKYCRNLSDIRECGCICRNGAFDTQEEGVMPLLQSKIENLQKTKKKRHTTEMTDNIEGCDPKYEYIQDYSPSYGFYKDLEKFYKRMYKQAKMRARETDD</sequence>
<dbReference type="Pfam" id="PF14886">
    <property type="entry name" value="FAM183"/>
    <property type="match status" value="1"/>
</dbReference>
<dbReference type="InterPro" id="IPR029214">
    <property type="entry name" value="CFAP144"/>
</dbReference>
<proteinExistence type="inferred from homology"/>
<dbReference type="STRING" id="64791.A0A151WFB5"/>
<dbReference type="InterPro" id="IPR042769">
    <property type="entry name" value="SPATA6_fam"/>
</dbReference>
<dbReference type="Proteomes" id="UP000075809">
    <property type="component" value="Unassembled WGS sequence"/>
</dbReference>
<evidence type="ECO:0000259" key="9">
    <source>
        <dbReference type="Pfam" id="PF14909"/>
    </source>
</evidence>
<evidence type="ECO:0000256" key="2">
    <source>
        <dbReference type="ARBA" id="ARBA00004245"/>
    </source>
</evidence>
<dbReference type="InterPro" id="IPR032732">
    <property type="entry name" value="SPATA6_N"/>
</dbReference>
<dbReference type="PANTHER" id="PTHR16435:SF6">
    <property type="entry name" value="IP09370P"/>
    <property type="match status" value="1"/>
</dbReference>
<gene>
    <name evidence="10" type="ORF">ALC60_14470</name>
</gene>
<dbReference type="GO" id="GO:0120212">
    <property type="term" value="C:sperm head-tail coupling apparatus"/>
    <property type="evidence" value="ECO:0007669"/>
    <property type="project" value="InterPro"/>
</dbReference>
<keyword evidence="11" id="KW-1185">Reference proteome</keyword>
<dbReference type="PANTHER" id="PTHR16435">
    <property type="entry name" value="SPERMATOGENESIS-ASSOCIATED PROTEIN 6 SPATA6"/>
    <property type="match status" value="1"/>
</dbReference>
<dbReference type="GO" id="GO:0005929">
    <property type="term" value="C:cilium"/>
    <property type="evidence" value="ECO:0007669"/>
    <property type="project" value="UniProtKB-SubCell"/>
</dbReference>
<comment type="subcellular location">
    <subcellularLocation>
        <location evidence="1">Cell projection</location>
        <location evidence="1">Cilium</location>
    </subcellularLocation>
    <subcellularLocation>
        <location evidence="2">Cytoplasm</location>
        <location evidence="2">Cytoskeleton</location>
    </subcellularLocation>
</comment>
<dbReference type="AlphaFoldDB" id="A0A151WFB5"/>
<keyword evidence="6" id="KW-0206">Cytoskeleton</keyword>
<protein>
    <submittedName>
        <fullName evidence="10">Uncharacterized protein C9orf68 like protein</fullName>
    </submittedName>
</protein>
<organism evidence="10 11">
    <name type="scientific">Mycetomoellerius zeteki</name>
    <dbReference type="NCBI Taxonomy" id="64791"/>
    <lineage>
        <taxon>Eukaryota</taxon>
        <taxon>Metazoa</taxon>
        <taxon>Ecdysozoa</taxon>
        <taxon>Arthropoda</taxon>
        <taxon>Hexapoda</taxon>
        <taxon>Insecta</taxon>
        <taxon>Pterygota</taxon>
        <taxon>Neoptera</taxon>
        <taxon>Endopterygota</taxon>
        <taxon>Hymenoptera</taxon>
        <taxon>Apocrita</taxon>
        <taxon>Aculeata</taxon>
        <taxon>Formicoidea</taxon>
        <taxon>Formicidae</taxon>
        <taxon>Myrmicinae</taxon>
        <taxon>Mycetomoellerius</taxon>
    </lineage>
</organism>
<reference evidence="10 11" key="1">
    <citation type="submission" date="2015-09" db="EMBL/GenBank/DDBJ databases">
        <title>Trachymyrmex zeteki WGS genome.</title>
        <authorList>
            <person name="Nygaard S."/>
            <person name="Hu H."/>
            <person name="Boomsma J."/>
            <person name="Zhang G."/>
        </authorList>
    </citation>
    <scope>NUCLEOTIDE SEQUENCE [LARGE SCALE GENOMIC DNA]</scope>
    <source>
        <strain evidence="10">Tzet28-1</strain>
        <tissue evidence="10">Whole body</tissue>
    </source>
</reference>
<evidence type="ECO:0000313" key="10">
    <source>
        <dbReference type="EMBL" id="KYQ46539.1"/>
    </source>
</evidence>
<dbReference type="GO" id="GO:0032027">
    <property type="term" value="F:myosin light chain binding"/>
    <property type="evidence" value="ECO:0007669"/>
    <property type="project" value="InterPro"/>
</dbReference>
<evidence type="ECO:0000256" key="1">
    <source>
        <dbReference type="ARBA" id="ARBA00004138"/>
    </source>
</evidence>